<proteinExistence type="predicted"/>
<dbReference type="Pfam" id="PF00561">
    <property type="entry name" value="Abhydrolase_1"/>
    <property type="match status" value="1"/>
</dbReference>
<evidence type="ECO:0000313" key="3">
    <source>
        <dbReference type="Proteomes" id="UP001327027"/>
    </source>
</evidence>
<dbReference type="Proteomes" id="UP001327027">
    <property type="component" value="Unassembled WGS sequence"/>
</dbReference>
<dbReference type="Gene3D" id="3.40.50.1820">
    <property type="entry name" value="alpha/beta hydrolase"/>
    <property type="match status" value="1"/>
</dbReference>
<keyword evidence="3" id="KW-1185">Reference proteome</keyword>
<sequence>MDLTIDNQRIHFSCDPKTFSKEKNSVLFLHDSLGCVELWRDFPKELASFANCNAIAYDRQGYGKSAPFTVNHRDNNYLQKEAEILGQILEKLNLNKVILFGHSDGGSIALLAAALFPEKILGIITEGAHVFVEKVTIRGIKEAKKAYNVTNLRERLTKYHGDKTDDVFRLWTETWLSSSYRSWNIEEYLPLVKCPSLIIQGEKDEYGTLDQVTSIVSKSTGKSTALLIKDVGHTPHKEIPELIIENSLKFINSVSS</sequence>
<dbReference type="InterPro" id="IPR029058">
    <property type="entry name" value="AB_hydrolase_fold"/>
</dbReference>
<reference evidence="2 3" key="1">
    <citation type="journal article" date="2013" name="Int. J. Syst. Evol. Microbiol.">
        <title>Aquimarina gracilis sp. nov., isolated from the gut microflora of a mussel, Mytilus coruscus, and emended description of Aquimarina spongiae.</title>
        <authorList>
            <person name="Park S.C."/>
            <person name="Choe H.N."/>
            <person name="Baik K.S."/>
            <person name="Seong C.N."/>
        </authorList>
    </citation>
    <scope>NUCLEOTIDE SEQUENCE [LARGE SCALE GENOMIC DNA]</scope>
    <source>
        <strain evidence="2 3">PSC32</strain>
    </source>
</reference>
<dbReference type="EMBL" id="JAYKLX010000006">
    <property type="protein sequence ID" value="MEB3346715.1"/>
    <property type="molecule type" value="Genomic_DNA"/>
</dbReference>
<gene>
    <name evidence="2" type="ORF">U6A24_14650</name>
</gene>
<dbReference type="PANTHER" id="PTHR43689">
    <property type="entry name" value="HYDROLASE"/>
    <property type="match status" value="1"/>
</dbReference>
<accession>A0ABU5ZXX8</accession>
<feature type="domain" description="AB hydrolase-1" evidence="1">
    <location>
        <begin position="25"/>
        <end position="128"/>
    </location>
</feature>
<dbReference type="SUPFAM" id="SSF53474">
    <property type="entry name" value="alpha/beta-Hydrolases"/>
    <property type="match status" value="1"/>
</dbReference>
<dbReference type="InterPro" id="IPR000073">
    <property type="entry name" value="AB_hydrolase_1"/>
</dbReference>
<keyword evidence="2" id="KW-0378">Hydrolase</keyword>
<dbReference type="RefSeq" id="WP_324180741.1">
    <property type="nucleotide sequence ID" value="NZ_BAABAW010000006.1"/>
</dbReference>
<name>A0ABU5ZXX8_9FLAO</name>
<dbReference type="PANTHER" id="PTHR43689:SF8">
    <property type="entry name" value="ALPHA_BETA-HYDROLASES SUPERFAMILY PROTEIN"/>
    <property type="match status" value="1"/>
</dbReference>
<protein>
    <submittedName>
        <fullName evidence="2">Alpha/beta hydrolase</fullName>
    </submittedName>
</protein>
<evidence type="ECO:0000259" key="1">
    <source>
        <dbReference type="Pfam" id="PF00561"/>
    </source>
</evidence>
<organism evidence="2 3">
    <name type="scientific">Aquimarina gracilis</name>
    <dbReference type="NCBI Taxonomy" id="874422"/>
    <lineage>
        <taxon>Bacteria</taxon>
        <taxon>Pseudomonadati</taxon>
        <taxon>Bacteroidota</taxon>
        <taxon>Flavobacteriia</taxon>
        <taxon>Flavobacteriales</taxon>
        <taxon>Flavobacteriaceae</taxon>
        <taxon>Aquimarina</taxon>
    </lineage>
</organism>
<comment type="caution">
    <text evidence="2">The sequence shown here is derived from an EMBL/GenBank/DDBJ whole genome shotgun (WGS) entry which is preliminary data.</text>
</comment>
<dbReference type="GO" id="GO:0016787">
    <property type="term" value="F:hydrolase activity"/>
    <property type="evidence" value="ECO:0007669"/>
    <property type="project" value="UniProtKB-KW"/>
</dbReference>
<evidence type="ECO:0000313" key="2">
    <source>
        <dbReference type="EMBL" id="MEB3346715.1"/>
    </source>
</evidence>